<dbReference type="GO" id="GO:0016491">
    <property type="term" value="F:oxidoreductase activity"/>
    <property type="evidence" value="ECO:0007669"/>
    <property type="project" value="UniProtKB-KW"/>
</dbReference>
<evidence type="ECO:0000256" key="3">
    <source>
        <dbReference type="RuleBase" id="RU000363"/>
    </source>
</evidence>
<organism evidence="4 5">
    <name type="scientific">Pedobacter kyungheensis</name>
    <dbReference type="NCBI Taxonomy" id="1069985"/>
    <lineage>
        <taxon>Bacteria</taxon>
        <taxon>Pseudomonadati</taxon>
        <taxon>Bacteroidota</taxon>
        <taxon>Sphingobacteriia</taxon>
        <taxon>Sphingobacteriales</taxon>
        <taxon>Sphingobacteriaceae</taxon>
        <taxon>Pedobacter</taxon>
    </lineage>
</organism>
<dbReference type="OrthoDB" id="9808814at2"/>
<protein>
    <recommendedName>
        <fullName evidence="6">Short-chain dehydrogenase</fullName>
    </recommendedName>
</protein>
<dbReference type="InterPro" id="IPR020904">
    <property type="entry name" value="Sc_DH/Rdtase_CS"/>
</dbReference>
<dbReference type="GO" id="GO:0016020">
    <property type="term" value="C:membrane"/>
    <property type="evidence" value="ECO:0007669"/>
    <property type="project" value="TreeGrafter"/>
</dbReference>
<proteinExistence type="inferred from homology"/>
<dbReference type="PANTHER" id="PTHR44196">
    <property type="entry name" value="DEHYDROGENASE/REDUCTASE SDR FAMILY MEMBER 7B"/>
    <property type="match status" value="1"/>
</dbReference>
<dbReference type="InterPro" id="IPR002347">
    <property type="entry name" value="SDR_fam"/>
</dbReference>
<dbReference type="PRINTS" id="PR00081">
    <property type="entry name" value="GDHRDH"/>
</dbReference>
<keyword evidence="5" id="KW-1185">Reference proteome</keyword>
<dbReference type="InterPro" id="IPR036291">
    <property type="entry name" value="NAD(P)-bd_dom_sf"/>
</dbReference>
<evidence type="ECO:0000313" key="5">
    <source>
        <dbReference type="Proteomes" id="UP000031246"/>
    </source>
</evidence>
<dbReference type="PIRSF" id="PIRSF000126">
    <property type="entry name" value="11-beta-HSD1"/>
    <property type="match status" value="1"/>
</dbReference>
<dbReference type="Gene3D" id="3.40.50.720">
    <property type="entry name" value="NAD(P)-binding Rossmann-like Domain"/>
    <property type="match status" value="1"/>
</dbReference>
<dbReference type="PANTHER" id="PTHR44196:SF1">
    <property type="entry name" value="DEHYDROGENASE_REDUCTASE SDR FAMILY MEMBER 7B"/>
    <property type="match status" value="1"/>
</dbReference>
<dbReference type="PROSITE" id="PS00061">
    <property type="entry name" value="ADH_SHORT"/>
    <property type="match status" value="1"/>
</dbReference>
<dbReference type="EMBL" id="JSYN01000034">
    <property type="protein sequence ID" value="KIA91141.1"/>
    <property type="molecule type" value="Genomic_DNA"/>
</dbReference>
<evidence type="ECO:0000256" key="1">
    <source>
        <dbReference type="ARBA" id="ARBA00006484"/>
    </source>
</evidence>
<dbReference type="AlphaFoldDB" id="A0A0C1D2P3"/>
<name>A0A0C1D2P3_9SPHI</name>
<accession>A0A0C1D2P3</accession>
<evidence type="ECO:0000256" key="2">
    <source>
        <dbReference type="ARBA" id="ARBA00023002"/>
    </source>
</evidence>
<comment type="caution">
    <text evidence="4">The sequence shown here is derived from an EMBL/GenBank/DDBJ whole genome shotgun (WGS) entry which is preliminary data.</text>
</comment>
<dbReference type="SUPFAM" id="SSF51735">
    <property type="entry name" value="NAD(P)-binding Rossmann-fold domains"/>
    <property type="match status" value="1"/>
</dbReference>
<dbReference type="Proteomes" id="UP000031246">
    <property type="component" value="Unassembled WGS sequence"/>
</dbReference>
<sequence>MKQLTALITGASEGLGKSFAIEWAQRGLNLVLVALPNSGLDYLANYLRVNFNAKVFCIEIDLTENTSANQIFEQLKVMEIEINVLINNAGLGNWSWFEDKNTDFYRTQIELNITNTVLLTRLFLNHIDKAKTSYILNVGSLGGHFIVPKKQVYGATKSFIGYFTRCLQLELSGTNVHISLLSPGGINTKPELLVMNHTLKGFAKATILEADYVAKTAIDGMFKGKKEIIPGFANRFLVLLDKIIPTFLKEIIIRRKLRTILTA</sequence>
<reference evidence="4 5" key="1">
    <citation type="submission" date="2014-10" db="EMBL/GenBank/DDBJ databases">
        <title>Pedobacter Kyungheensis.</title>
        <authorList>
            <person name="Anderson B.M."/>
            <person name="Newman J.D."/>
        </authorList>
    </citation>
    <scope>NUCLEOTIDE SEQUENCE [LARGE SCALE GENOMIC DNA]</scope>
    <source>
        <strain evidence="4 5">KACC 16221</strain>
    </source>
</reference>
<dbReference type="Pfam" id="PF00106">
    <property type="entry name" value="adh_short"/>
    <property type="match status" value="1"/>
</dbReference>
<comment type="similarity">
    <text evidence="1 3">Belongs to the short-chain dehydrogenases/reductases (SDR) family.</text>
</comment>
<dbReference type="PRINTS" id="PR00080">
    <property type="entry name" value="SDRFAMILY"/>
</dbReference>
<gene>
    <name evidence="4" type="ORF">OC25_23030</name>
</gene>
<evidence type="ECO:0000313" key="4">
    <source>
        <dbReference type="EMBL" id="KIA91141.1"/>
    </source>
</evidence>
<keyword evidence="2" id="KW-0560">Oxidoreductase</keyword>
<dbReference type="RefSeq" id="WP_039481386.1">
    <property type="nucleotide sequence ID" value="NZ_JSYN01000034.1"/>
</dbReference>
<evidence type="ECO:0008006" key="6">
    <source>
        <dbReference type="Google" id="ProtNLM"/>
    </source>
</evidence>